<evidence type="ECO:0000313" key="3">
    <source>
        <dbReference type="Proteomes" id="UP000192790"/>
    </source>
</evidence>
<gene>
    <name evidence="2" type="ORF">SAMN02745168_0701</name>
</gene>
<reference evidence="2 3" key="1">
    <citation type="submission" date="2017-04" db="EMBL/GenBank/DDBJ databases">
        <authorList>
            <person name="Afonso C.L."/>
            <person name="Miller P.J."/>
            <person name="Scott M.A."/>
            <person name="Spackman E."/>
            <person name="Goraichik I."/>
            <person name="Dimitrov K.M."/>
            <person name="Suarez D.L."/>
            <person name="Swayne D.E."/>
        </authorList>
    </citation>
    <scope>NUCLEOTIDE SEQUENCE [LARGE SCALE GENOMIC DNA]</scope>
    <source>
        <strain evidence="2 3">DSM 12816</strain>
    </source>
</reference>
<dbReference type="AlphaFoldDB" id="A0A1W1YVC1"/>
<keyword evidence="1" id="KW-0472">Membrane</keyword>
<dbReference type="EMBL" id="FWXW01000001">
    <property type="protein sequence ID" value="SMC40165.1"/>
    <property type="molecule type" value="Genomic_DNA"/>
</dbReference>
<sequence>MRCSARVIRILDGGLAEVELDRSGTFEKACSSCGVSGAGRGQTARITAVNSAGAGEGARVTVECAASRFFPMFLVFIVPFACFFAGYFLCAAFTSAETARSLAAGAGFILGTAPAVLRDRKLRRSSPSGFEITEVTEA</sequence>
<proteinExistence type="predicted"/>
<dbReference type="OrthoDB" id="1734233at2"/>
<keyword evidence="1" id="KW-1133">Transmembrane helix</keyword>
<feature type="transmembrane region" description="Helical" evidence="1">
    <location>
        <begin position="100"/>
        <end position="117"/>
    </location>
</feature>
<protein>
    <submittedName>
        <fullName evidence="2">Positive regulator of sigma(E), RseC/MucC</fullName>
    </submittedName>
</protein>
<name>A0A1W1YVC1_9FIRM</name>
<evidence type="ECO:0000256" key="1">
    <source>
        <dbReference type="SAM" id="Phobius"/>
    </source>
</evidence>
<evidence type="ECO:0000313" key="2">
    <source>
        <dbReference type="EMBL" id="SMC40165.1"/>
    </source>
</evidence>
<dbReference type="Proteomes" id="UP000192790">
    <property type="component" value="Unassembled WGS sequence"/>
</dbReference>
<keyword evidence="3" id="KW-1185">Reference proteome</keyword>
<dbReference type="RefSeq" id="WP_084233317.1">
    <property type="nucleotide sequence ID" value="NZ_FWXW01000001.1"/>
</dbReference>
<dbReference type="Pfam" id="PF04246">
    <property type="entry name" value="RseC_MucC"/>
    <property type="match status" value="1"/>
</dbReference>
<keyword evidence="1" id="KW-0812">Transmembrane</keyword>
<feature type="transmembrane region" description="Helical" evidence="1">
    <location>
        <begin position="69"/>
        <end position="94"/>
    </location>
</feature>
<accession>A0A1W1YVC1</accession>
<dbReference type="STRING" id="1122930.SAMN02745168_0701"/>
<organism evidence="2 3">
    <name type="scientific">Papillibacter cinnamivorans DSM 12816</name>
    <dbReference type="NCBI Taxonomy" id="1122930"/>
    <lineage>
        <taxon>Bacteria</taxon>
        <taxon>Bacillati</taxon>
        <taxon>Bacillota</taxon>
        <taxon>Clostridia</taxon>
        <taxon>Eubacteriales</taxon>
        <taxon>Oscillospiraceae</taxon>
        <taxon>Papillibacter</taxon>
    </lineage>
</organism>